<dbReference type="InterPro" id="IPR036397">
    <property type="entry name" value="RNaseH_sf"/>
</dbReference>
<comment type="caution">
    <text evidence="3">The sequence shown here is derived from an EMBL/GenBank/DDBJ whole genome shotgun (WGS) entry which is preliminary data.</text>
</comment>
<dbReference type="PANTHER" id="PTHR24559:SF435">
    <property type="entry name" value="RIBONUCLEASE H"/>
    <property type="match status" value="1"/>
</dbReference>
<dbReference type="SUPFAM" id="SSF54211">
    <property type="entry name" value="Ribosomal protein S5 domain 2-like"/>
    <property type="match status" value="1"/>
</dbReference>
<organism evidence="3 4">
    <name type="scientific">Pinctada imbricata</name>
    <name type="common">Atlantic pearl-oyster</name>
    <name type="synonym">Pinctada martensii</name>
    <dbReference type="NCBI Taxonomy" id="66713"/>
    <lineage>
        <taxon>Eukaryota</taxon>
        <taxon>Metazoa</taxon>
        <taxon>Spiralia</taxon>
        <taxon>Lophotrochozoa</taxon>
        <taxon>Mollusca</taxon>
        <taxon>Bivalvia</taxon>
        <taxon>Autobranchia</taxon>
        <taxon>Pteriomorphia</taxon>
        <taxon>Pterioida</taxon>
        <taxon>Pterioidea</taxon>
        <taxon>Pteriidae</taxon>
        <taxon>Pinctada</taxon>
    </lineage>
</organism>
<dbReference type="GO" id="GO:0006259">
    <property type="term" value="P:DNA metabolic process"/>
    <property type="evidence" value="ECO:0007669"/>
    <property type="project" value="UniProtKB-ARBA"/>
</dbReference>
<dbReference type="InterPro" id="IPR043128">
    <property type="entry name" value="Rev_trsase/Diguanyl_cyclase"/>
</dbReference>
<keyword evidence="4" id="KW-1185">Reference proteome</keyword>
<dbReference type="InterPro" id="IPR012337">
    <property type="entry name" value="RNaseH-like_sf"/>
</dbReference>
<dbReference type="Gene3D" id="3.30.420.10">
    <property type="entry name" value="Ribonuclease H-like superfamily/Ribonuclease H"/>
    <property type="match status" value="1"/>
</dbReference>
<dbReference type="InterPro" id="IPR043502">
    <property type="entry name" value="DNA/RNA_pol_sf"/>
</dbReference>
<proteinExistence type="predicted"/>
<feature type="coiled-coil region" evidence="1">
    <location>
        <begin position="674"/>
        <end position="701"/>
    </location>
</feature>
<dbReference type="Gene3D" id="3.30.70.270">
    <property type="match status" value="1"/>
</dbReference>
<evidence type="ECO:0000259" key="2">
    <source>
        <dbReference type="SMART" id="SM00479"/>
    </source>
</evidence>
<evidence type="ECO:0000256" key="1">
    <source>
        <dbReference type="SAM" id="Coils"/>
    </source>
</evidence>
<dbReference type="InterPro" id="IPR020568">
    <property type="entry name" value="Ribosomal_Su5_D2-typ_SF"/>
</dbReference>
<dbReference type="Pfam" id="PF01205">
    <property type="entry name" value="Impact_N"/>
    <property type="match status" value="1"/>
</dbReference>
<dbReference type="Pfam" id="PF00078">
    <property type="entry name" value="RVT_1"/>
    <property type="match status" value="1"/>
</dbReference>
<dbReference type="InterPro" id="IPR053134">
    <property type="entry name" value="RNA-dir_DNA_polymerase"/>
</dbReference>
<dbReference type="InterPro" id="IPR049012">
    <property type="entry name" value="Mutator_transp_dom"/>
</dbReference>
<dbReference type="SMART" id="SM00479">
    <property type="entry name" value="EXOIII"/>
    <property type="match status" value="1"/>
</dbReference>
<dbReference type="SUPFAM" id="SSF56672">
    <property type="entry name" value="DNA/RNA polymerases"/>
    <property type="match status" value="1"/>
</dbReference>
<dbReference type="InterPro" id="IPR013520">
    <property type="entry name" value="Ribonucl_H"/>
</dbReference>
<evidence type="ECO:0000313" key="3">
    <source>
        <dbReference type="EMBL" id="KAK3106282.1"/>
    </source>
</evidence>
<dbReference type="EMBL" id="VSWD01000003">
    <property type="protein sequence ID" value="KAK3106282.1"/>
    <property type="molecule type" value="Genomic_DNA"/>
</dbReference>
<dbReference type="Gene3D" id="3.10.10.10">
    <property type="entry name" value="HIV Type 1 Reverse Transcriptase, subunit A, domain 1"/>
    <property type="match status" value="1"/>
</dbReference>
<evidence type="ECO:0000313" key="4">
    <source>
        <dbReference type="Proteomes" id="UP001186944"/>
    </source>
</evidence>
<dbReference type="InterPro" id="IPR036956">
    <property type="entry name" value="Impact_N_sf"/>
</dbReference>
<gene>
    <name evidence="3" type="ORF">FSP39_016761</name>
</gene>
<keyword evidence="1" id="KW-0175">Coiled coil</keyword>
<dbReference type="SUPFAM" id="SSF53098">
    <property type="entry name" value="Ribonuclease H-like"/>
    <property type="match status" value="1"/>
</dbReference>
<dbReference type="Gene3D" id="3.30.230.30">
    <property type="entry name" value="Impact, N-terminal domain"/>
    <property type="match status" value="1"/>
</dbReference>
<dbReference type="CDD" id="cd01647">
    <property type="entry name" value="RT_LTR"/>
    <property type="match status" value="1"/>
</dbReference>
<dbReference type="AlphaFoldDB" id="A0AA89C510"/>
<dbReference type="InterPro" id="IPR001498">
    <property type="entry name" value="Impact_N"/>
</dbReference>
<dbReference type="InterPro" id="IPR000477">
    <property type="entry name" value="RT_dom"/>
</dbReference>
<sequence>MLDKGVIEESDSPWSSPVVLVRKKDNSLRFCIDYRKLNEVTQKDSHPIPRIDTTIDALSGSKFYSTIDLKSGYWQVNVAPEDRPKTAFSLPAHTFFMSKAKYGKKVLKTVVGHRTCGTCKWWQRNRPGQKIRDHRCVHNHTGSARLMESVSGVRGIKELGEFGTPVEILEGDGDNTMISRIKTDLGLTMKKRLDRNHVVKNFGKQLYTLHGTKGVKLSKNVVIHLQKCFKYALAKNHNKHDMEENLKALLPHQFGDHSLCKDRFCGFKRNPKENYVHRSLPYKAALKDDNLRSHLQPIFDQATARAEQYVDLGSSQQCEHANREVTLRVPKSHHYGNSESLDFRVNASAAFINEGRSYISKVNKMAGISPGKFTESHADKQYKRRLKVEEKLKLPSTERRRMQLKQERNMTQCALQTSEGDTYESEIGLRDDVDIEKIPDPVPRRNFKPVTVSAGSPTLVIFDLETTDLIRGRHMPHITQIAAVEFETGTLFNTYTVPKLPITEAAMKVTGIVSSSGKMTVHGKDVHSEHITAGLNKFLEWLQIYNNVILVAHNGRRFDFPVLMNTMQSLKRTDVLVSTVIGFIDTLNIFKKVFPGQTDYKQETLMQSLLGTPYGAHNAMEDVKALALLVKEAKLSNKEMLPFKNTKDTVEEIKCDIYEDNGLQQRVNRAVKVSTENESELNGLREENRAMRDEIDLLRNVVIRMDRRMSDIATDVVHLRGRSMKDNILIHGFAQFPCEDLYKGVPDAIKKNLGVDHVKFAVIHRNGKPNVNGKPVTITGKLVDRNKKFEILKAQRMKKNERVQIPFYITAQEPEEVVEERKRLYNVPDRFRKENVITKVVKNQLVMPSGEIYKDKVQPVTNADILSISNEEYVDLLKTNIVITECTERKENLFFGTAGAVKSEQEVNNVYKKACLHNDAASSNHRILVYRFRNNQSAKQFDGYHDDGEHGAGRRLLKFMKENDIEDTTIVISHWVGREHVGFERFQIMENVAKDAVRLLRDQGDEEMDSDSKSDSNC</sequence>
<protein>
    <recommendedName>
        <fullName evidence="2">Exonuclease domain-containing protein</fullName>
    </recommendedName>
</protein>
<dbReference type="Pfam" id="PF00929">
    <property type="entry name" value="RNase_T"/>
    <property type="match status" value="1"/>
</dbReference>
<reference evidence="3" key="1">
    <citation type="submission" date="2019-08" db="EMBL/GenBank/DDBJ databases">
        <title>The improved chromosome-level genome for the pearl oyster Pinctada fucata martensii using PacBio sequencing and Hi-C.</title>
        <authorList>
            <person name="Zheng Z."/>
        </authorList>
    </citation>
    <scope>NUCLEOTIDE SEQUENCE</scope>
    <source>
        <strain evidence="3">ZZ-2019</strain>
        <tissue evidence="3">Adductor muscle</tissue>
    </source>
</reference>
<dbReference type="Pfam" id="PF20700">
    <property type="entry name" value="Mutator"/>
    <property type="match status" value="1"/>
</dbReference>
<accession>A0AA89C510</accession>
<dbReference type="CDD" id="cd06127">
    <property type="entry name" value="DEDDh"/>
    <property type="match status" value="1"/>
</dbReference>
<name>A0AA89C510_PINIB</name>
<feature type="domain" description="Exonuclease" evidence="2">
    <location>
        <begin position="458"/>
        <end position="639"/>
    </location>
</feature>
<dbReference type="Proteomes" id="UP001186944">
    <property type="component" value="Unassembled WGS sequence"/>
</dbReference>
<dbReference type="PANTHER" id="PTHR24559">
    <property type="entry name" value="TRANSPOSON TY3-I GAG-POL POLYPROTEIN"/>
    <property type="match status" value="1"/>
</dbReference>
<dbReference type="GO" id="GO:0003676">
    <property type="term" value="F:nucleic acid binding"/>
    <property type="evidence" value="ECO:0007669"/>
    <property type="project" value="InterPro"/>
</dbReference>